<dbReference type="EC" id="3.2.1.39" evidence="3"/>
<sequence>RVANNLPSPSTAVSLIKSLGIDRVKIFDADSQVLAALANTSIKVSIMVRNQDIPGIASNASHADSWVAQNVVHHYPATHIATILVGNEILSDTSIKSSTWPALVPAMENIFASLQARNLTAKIKVSTPLASDALSTSYPPSAGTFHSEIATSVIQPLLAFLAKTGSSYHANVYPYFAYAGNSGQISLEYALFGSGSTVVQDGSLGYRDLLDAMVDSTFAAMERLGYGDIPLVISETGWPSAGDSGQVGASVDNAQLYNARLAKKVASSQGTPKRPGVSIPTYIFALFNENEKSGAGTERNFGIFYPSGSRVYDLNLSGKS</sequence>
<feature type="non-terminal residue" evidence="11">
    <location>
        <position position="1"/>
    </location>
</feature>
<evidence type="ECO:0000256" key="2">
    <source>
        <dbReference type="ARBA" id="ARBA00008773"/>
    </source>
</evidence>
<evidence type="ECO:0000256" key="9">
    <source>
        <dbReference type="RuleBase" id="RU004335"/>
    </source>
</evidence>
<dbReference type="KEGG" id="smo:SELMODRAFT_103308"/>
<protein>
    <recommendedName>
        <fullName evidence="3">glucan endo-1,3-beta-D-glucosidase</fullName>
        <ecNumber evidence="3">3.2.1.39</ecNumber>
    </recommendedName>
</protein>
<evidence type="ECO:0000256" key="6">
    <source>
        <dbReference type="ARBA" id="ARBA00022821"/>
    </source>
</evidence>
<dbReference type="PANTHER" id="PTHR32227">
    <property type="entry name" value="GLUCAN ENDO-1,3-BETA-GLUCOSIDASE BG1-RELATED-RELATED"/>
    <property type="match status" value="1"/>
</dbReference>
<evidence type="ECO:0000256" key="5">
    <source>
        <dbReference type="ARBA" id="ARBA00022801"/>
    </source>
</evidence>
<evidence type="ECO:0000256" key="4">
    <source>
        <dbReference type="ARBA" id="ARBA00022729"/>
    </source>
</evidence>
<accession>D8RWI1</accession>
<dbReference type="HOGENOM" id="CLU_024953_0_0_1"/>
<keyword evidence="12" id="KW-1185">Reference proteome</keyword>
<dbReference type="InParanoid" id="D8RWI1"/>
<keyword evidence="8 10" id="KW-0326">Glycosidase</keyword>
<keyword evidence="6" id="KW-0611">Plant defense</keyword>
<dbReference type="InterPro" id="IPR017853">
    <property type="entry name" value="GH"/>
</dbReference>
<keyword evidence="5 10" id="KW-0378">Hydrolase</keyword>
<evidence type="ECO:0000256" key="10">
    <source>
        <dbReference type="RuleBase" id="RU004336"/>
    </source>
</evidence>
<name>D8RWI1_SELML</name>
<evidence type="ECO:0000256" key="7">
    <source>
        <dbReference type="ARBA" id="ARBA00023157"/>
    </source>
</evidence>
<dbReference type="Pfam" id="PF00332">
    <property type="entry name" value="Glyco_hydro_17"/>
    <property type="match status" value="1"/>
</dbReference>
<evidence type="ECO:0000256" key="3">
    <source>
        <dbReference type="ARBA" id="ARBA00012780"/>
    </source>
</evidence>
<dbReference type="Gramene" id="EFJ23556">
    <property type="protein sequence ID" value="EFJ23556"/>
    <property type="gene ID" value="SELMODRAFT_103308"/>
</dbReference>
<dbReference type="FunFam" id="3.20.20.80:FF:000002">
    <property type="entry name" value="Glucan endo-1,3-beta-glucosidase 3"/>
    <property type="match status" value="1"/>
</dbReference>
<organism evidence="12">
    <name type="scientific">Selaginella moellendorffii</name>
    <name type="common">Spikemoss</name>
    <dbReference type="NCBI Taxonomy" id="88036"/>
    <lineage>
        <taxon>Eukaryota</taxon>
        <taxon>Viridiplantae</taxon>
        <taxon>Streptophyta</taxon>
        <taxon>Embryophyta</taxon>
        <taxon>Tracheophyta</taxon>
        <taxon>Lycopodiopsida</taxon>
        <taxon>Selaginellales</taxon>
        <taxon>Selaginellaceae</taxon>
        <taxon>Selaginella</taxon>
    </lineage>
</organism>
<comment type="similarity">
    <text evidence="2 9">Belongs to the glycosyl hydrolase 17 family.</text>
</comment>
<dbReference type="EMBL" id="GL377592">
    <property type="protein sequence ID" value="EFJ23556.1"/>
    <property type="molecule type" value="Genomic_DNA"/>
</dbReference>
<gene>
    <name evidence="11" type="ORF">SELMODRAFT_103308</name>
</gene>
<evidence type="ECO:0000256" key="8">
    <source>
        <dbReference type="ARBA" id="ARBA00023295"/>
    </source>
</evidence>
<dbReference type="SUPFAM" id="SSF51445">
    <property type="entry name" value="(Trans)glycosidases"/>
    <property type="match status" value="1"/>
</dbReference>
<keyword evidence="7" id="KW-1015">Disulfide bond</keyword>
<dbReference type="Proteomes" id="UP000001514">
    <property type="component" value="Unassembled WGS sequence"/>
</dbReference>
<proteinExistence type="inferred from homology"/>
<evidence type="ECO:0000313" key="12">
    <source>
        <dbReference type="Proteomes" id="UP000001514"/>
    </source>
</evidence>
<keyword evidence="4" id="KW-0732">Signal</keyword>
<dbReference type="AlphaFoldDB" id="D8RWI1"/>
<dbReference type="OrthoDB" id="941679at2759"/>
<evidence type="ECO:0000313" key="11">
    <source>
        <dbReference type="EMBL" id="EFJ23556.1"/>
    </source>
</evidence>
<dbReference type="eggNOG" id="ENOG502QQ3M">
    <property type="taxonomic scope" value="Eukaryota"/>
</dbReference>
<evidence type="ECO:0000256" key="1">
    <source>
        <dbReference type="ARBA" id="ARBA00000382"/>
    </source>
</evidence>
<comment type="catalytic activity">
    <reaction evidence="1">
        <text>Hydrolysis of (1-&gt;3)-beta-D-glucosidic linkages in (1-&gt;3)-beta-D-glucans.</text>
        <dbReference type="EC" id="3.2.1.39"/>
    </reaction>
</comment>
<dbReference type="PROSITE" id="PS00587">
    <property type="entry name" value="GLYCOSYL_HYDROL_F17"/>
    <property type="match status" value="1"/>
</dbReference>
<dbReference type="GO" id="GO:0005975">
    <property type="term" value="P:carbohydrate metabolic process"/>
    <property type="evidence" value="ECO:0007669"/>
    <property type="project" value="InterPro"/>
</dbReference>
<reference evidence="11 12" key="1">
    <citation type="journal article" date="2011" name="Science">
        <title>The Selaginella genome identifies genetic changes associated with the evolution of vascular plants.</title>
        <authorList>
            <person name="Banks J.A."/>
            <person name="Nishiyama T."/>
            <person name="Hasebe M."/>
            <person name="Bowman J.L."/>
            <person name="Gribskov M."/>
            <person name="dePamphilis C."/>
            <person name="Albert V.A."/>
            <person name="Aono N."/>
            <person name="Aoyama T."/>
            <person name="Ambrose B.A."/>
            <person name="Ashton N.W."/>
            <person name="Axtell M.J."/>
            <person name="Barker E."/>
            <person name="Barker M.S."/>
            <person name="Bennetzen J.L."/>
            <person name="Bonawitz N.D."/>
            <person name="Chapple C."/>
            <person name="Cheng C."/>
            <person name="Correa L.G."/>
            <person name="Dacre M."/>
            <person name="DeBarry J."/>
            <person name="Dreyer I."/>
            <person name="Elias M."/>
            <person name="Engstrom E.M."/>
            <person name="Estelle M."/>
            <person name="Feng L."/>
            <person name="Finet C."/>
            <person name="Floyd S.K."/>
            <person name="Frommer W.B."/>
            <person name="Fujita T."/>
            <person name="Gramzow L."/>
            <person name="Gutensohn M."/>
            <person name="Harholt J."/>
            <person name="Hattori M."/>
            <person name="Heyl A."/>
            <person name="Hirai T."/>
            <person name="Hiwatashi Y."/>
            <person name="Ishikawa M."/>
            <person name="Iwata M."/>
            <person name="Karol K.G."/>
            <person name="Koehler B."/>
            <person name="Kolukisaoglu U."/>
            <person name="Kubo M."/>
            <person name="Kurata T."/>
            <person name="Lalonde S."/>
            <person name="Li K."/>
            <person name="Li Y."/>
            <person name="Litt A."/>
            <person name="Lyons E."/>
            <person name="Manning G."/>
            <person name="Maruyama T."/>
            <person name="Michael T.P."/>
            <person name="Mikami K."/>
            <person name="Miyazaki S."/>
            <person name="Morinaga S."/>
            <person name="Murata T."/>
            <person name="Mueller-Roeber B."/>
            <person name="Nelson D.R."/>
            <person name="Obara M."/>
            <person name="Oguri Y."/>
            <person name="Olmstead R.G."/>
            <person name="Onodera N."/>
            <person name="Petersen B.L."/>
            <person name="Pils B."/>
            <person name="Prigge M."/>
            <person name="Rensing S.A."/>
            <person name="Riano-Pachon D.M."/>
            <person name="Roberts A.W."/>
            <person name="Sato Y."/>
            <person name="Scheller H.V."/>
            <person name="Schulz B."/>
            <person name="Schulz C."/>
            <person name="Shakirov E.V."/>
            <person name="Shibagaki N."/>
            <person name="Shinohara N."/>
            <person name="Shippen D.E."/>
            <person name="Soerensen I."/>
            <person name="Sotooka R."/>
            <person name="Sugimoto N."/>
            <person name="Sugita M."/>
            <person name="Sumikawa N."/>
            <person name="Tanurdzic M."/>
            <person name="Theissen G."/>
            <person name="Ulvskov P."/>
            <person name="Wakazuki S."/>
            <person name="Weng J.K."/>
            <person name="Willats W.W."/>
            <person name="Wipf D."/>
            <person name="Wolf P.G."/>
            <person name="Yang L."/>
            <person name="Zimmer A.D."/>
            <person name="Zhu Q."/>
            <person name="Mitros T."/>
            <person name="Hellsten U."/>
            <person name="Loque D."/>
            <person name="Otillar R."/>
            <person name="Salamov A."/>
            <person name="Schmutz J."/>
            <person name="Shapiro H."/>
            <person name="Lindquist E."/>
            <person name="Lucas S."/>
            <person name="Rokhsar D."/>
            <person name="Grigoriev I.V."/>
        </authorList>
    </citation>
    <scope>NUCLEOTIDE SEQUENCE [LARGE SCALE GENOMIC DNA]</scope>
</reference>
<dbReference type="InterPro" id="IPR000490">
    <property type="entry name" value="Glyco_hydro_17"/>
</dbReference>
<dbReference type="GO" id="GO:0042973">
    <property type="term" value="F:glucan endo-1,3-beta-D-glucosidase activity"/>
    <property type="evidence" value="ECO:0007669"/>
    <property type="project" value="UniProtKB-EC"/>
</dbReference>
<dbReference type="GO" id="GO:0006952">
    <property type="term" value="P:defense response"/>
    <property type="evidence" value="ECO:0007669"/>
    <property type="project" value="UniProtKB-KW"/>
</dbReference>
<dbReference type="InterPro" id="IPR044965">
    <property type="entry name" value="Glyco_hydro_17_plant"/>
</dbReference>
<dbReference type="Gene3D" id="3.20.20.80">
    <property type="entry name" value="Glycosidases"/>
    <property type="match status" value="1"/>
</dbReference>